<dbReference type="STRING" id="280093.SAMN05443373_11712"/>
<dbReference type="RefSeq" id="WP_072946078.1">
    <property type="nucleotide sequence ID" value="NZ_FQWO01000017.1"/>
</dbReference>
<dbReference type="Proteomes" id="UP000184384">
    <property type="component" value="Unassembled WGS sequence"/>
</dbReference>
<proteinExistence type="predicted"/>
<dbReference type="PANTHER" id="PTHR45566:SF1">
    <property type="entry name" value="HTH-TYPE TRANSCRIPTIONAL REGULATOR YHJB-RELATED"/>
    <property type="match status" value="1"/>
</dbReference>
<feature type="domain" description="Response regulatory" evidence="2">
    <location>
        <begin position="5"/>
        <end position="136"/>
    </location>
</feature>
<evidence type="ECO:0000313" key="3">
    <source>
        <dbReference type="EMBL" id="PRZ19593.1"/>
    </source>
</evidence>
<dbReference type="InterPro" id="IPR011006">
    <property type="entry name" value="CheY-like_superfamily"/>
</dbReference>
<gene>
    <name evidence="3" type="ORF">BC624_11512</name>
    <name evidence="4" type="ORF">SAMN05443373_11712</name>
</gene>
<dbReference type="InterPro" id="IPR051015">
    <property type="entry name" value="EvgA-like"/>
</dbReference>
<keyword evidence="1" id="KW-0597">Phosphoprotein</keyword>
<dbReference type="Gene3D" id="3.40.50.2300">
    <property type="match status" value="1"/>
</dbReference>
<dbReference type="EMBL" id="FQWO01000017">
    <property type="protein sequence ID" value="SHH57158.1"/>
    <property type="molecule type" value="Genomic_DNA"/>
</dbReference>
<dbReference type="SUPFAM" id="SSF52172">
    <property type="entry name" value="CheY-like"/>
    <property type="match status" value="1"/>
</dbReference>
<evidence type="ECO:0000313" key="4">
    <source>
        <dbReference type="EMBL" id="SHH57158.1"/>
    </source>
</evidence>
<dbReference type="Pfam" id="PF00072">
    <property type="entry name" value="Response_reg"/>
    <property type="match status" value="1"/>
</dbReference>
<dbReference type="InterPro" id="IPR001789">
    <property type="entry name" value="Sig_transdc_resp-reg_receiver"/>
</dbReference>
<reference evidence="5" key="1">
    <citation type="submission" date="2016-11" db="EMBL/GenBank/DDBJ databases">
        <authorList>
            <person name="Varghese N."/>
            <person name="Submissions S."/>
        </authorList>
    </citation>
    <scope>NUCLEOTIDE SEQUENCE [LARGE SCALE GENOMIC DNA]</scope>
    <source>
        <strain evidence="5">DSM 19729</strain>
    </source>
</reference>
<evidence type="ECO:0000313" key="6">
    <source>
        <dbReference type="Proteomes" id="UP000237771"/>
    </source>
</evidence>
<organism evidence="4 5">
    <name type="scientific">Flavobacterium granuli</name>
    <dbReference type="NCBI Taxonomy" id="280093"/>
    <lineage>
        <taxon>Bacteria</taxon>
        <taxon>Pseudomonadati</taxon>
        <taxon>Bacteroidota</taxon>
        <taxon>Flavobacteriia</taxon>
        <taxon>Flavobacteriales</taxon>
        <taxon>Flavobacteriaceae</taxon>
        <taxon>Flavobacterium</taxon>
    </lineage>
</organism>
<dbReference type="GO" id="GO:0003677">
    <property type="term" value="F:DNA binding"/>
    <property type="evidence" value="ECO:0007669"/>
    <property type="project" value="UniProtKB-KW"/>
</dbReference>
<dbReference type="Proteomes" id="UP000237771">
    <property type="component" value="Unassembled WGS sequence"/>
</dbReference>
<name>A0A1M5U2F9_9FLAO</name>
<feature type="modified residue" description="4-aspartylphosphate" evidence="1">
    <location>
        <position position="64"/>
    </location>
</feature>
<dbReference type="GO" id="GO:0000160">
    <property type="term" value="P:phosphorelay signal transduction system"/>
    <property type="evidence" value="ECO:0007669"/>
    <property type="project" value="InterPro"/>
</dbReference>
<protein>
    <submittedName>
        <fullName evidence="3">DNA-binding NarL/FixJ family response regulator</fullName>
    </submittedName>
    <submittedName>
        <fullName evidence="4">DNA-binding response regulator, NarL/FixJ family, contains REC and HTH domains</fullName>
    </submittedName>
</protein>
<dbReference type="OrthoDB" id="651456at2"/>
<keyword evidence="4" id="KW-0238">DNA-binding</keyword>
<accession>A0A1M5U2F9</accession>
<dbReference type="PANTHER" id="PTHR45566">
    <property type="entry name" value="HTH-TYPE TRANSCRIPTIONAL REGULATOR YHJB-RELATED"/>
    <property type="match status" value="1"/>
</dbReference>
<evidence type="ECO:0000313" key="5">
    <source>
        <dbReference type="Proteomes" id="UP000184384"/>
    </source>
</evidence>
<dbReference type="EMBL" id="PVUB01000015">
    <property type="protein sequence ID" value="PRZ19593.1"/>
    <property type="molecule type" value="Genomic_DNA"/>
</dbReference>
<reference evidence="3 6" key="3">
    <citation type="submission" date="2018-03" db="EMBL/GenBank/DDBJ databases">
        <title>Genomic Encyclopedia of Archaeal and Bacterial Type Strains, Phase II (KMG-II): from individual species to whole genera.</title>
        <authorList>
            <person name="Goeker M."/>
        </authorList>
    </citation>
    <scope>NUCLEOTIDE SEQUENCE [LARGE SCALE GENOMIC DNA]</scope>
    <source>
        <strain evidence="3 6">DSM 17797</strain>
    </source>
</reference>
<dbReference type="AlphaFoldDB" id="A0A1M5U2F9"/>
<evidence type="ECO:0000256" key="1">
    <source>
        <dbReference type="PROSITE-ProRule" id="PRU00169"/>
    </source>
</evidence>
<evidence type="ECO:0000259" key="2">
    <source>
        <dbReference type="PROSITE" id="PS50110"/>
    </source>
</evidence>
<keyword evidence="6" id="KW-1185">Reference proteome</keyword>
<reference evidence="4" key="2">
    <citation type="submission" date="2016-11" db="EMBL/GenBank/DDBJ databases">
        <authorList>
            <person name="Jaros S."/>
            <person name="Januszkiewicz K."/>
            <person name="Wedrychowicz H."/>
        </authorList>
    </citation>
    <scope>NUCLEOTIDE SEQUENCE [LARGE SCALE GENOMIC DNA]</scope>
    <source>
        <strain evidence="4">DSM 19729</strain>
    </source>
</reference>
<sequence>MSQINLLLVDDHPITIDGYKNIISNHEHGSALINFTTAYSCHEAYEKILNAHNLCKPFEVAFLDISLPPYEAKQLHSGIDLGILIRNHFPTCKIILLTMHHEPVLVNKAIQKIKPEGFILKNDVNASSFIKAYQSVIIGNSFYSPTISKAQNNALVKKLNFDAIDCQILELISKNIKTKDMTQHIDLSLSAIEKRKAAIKNKLLKDKGSDKEIVVQAKKMGLL</sequence>
<dbReference type="PROSITE" id="PS50110">
    <property type="entry name" value="RESPONSE_REGULATORY"/>
    <property type="match status" value="1"/>
</dbReference>